<name>A0A1I4FM30_9HYPH</name>
<evidence type="ECO:0000259" key="1">
    <source>
        <dbReference type="Pfam" id="PF13472"/>
    </source>
</evidence>
<dbReference type="AlphaFoldDB" id="A0A1I4FM30"/>
<dbReference type="Pfam" id="PF13472">
    <property type="entry name" value="Lipase_GDSL_2"/>
    <property type="match status" value="1"/>
</dbReference>
<dbReference type="InterPro" id="IPR053140">
    <property type="entry name" value="GDSL_Rv0518-like"/>
</dbReference>
<dbReference type="InterPro" id="IPR036514">
    <property type="entry name" value="SGNH_hydro_sf"/>
</dbReference>
<dbReference type="GO" id="GO:0016788">
    <property type="term" value="F:hydrolase activity, acting on ester bonds"/>
    <property type="evidence" value="ECO:0007669"/>
    <property type="project" value="UniProtKB-ARBA"/>
</dbReference>
<dbReference type="Proteomes" id="UP000323300">
    <property type="component" value="Unassembled WGS sequence"/>
</dbReference>
<dbReference type="PANTHER" id="PTHR43784">
    <property type="entry name" value="GDSL-LIKE LIPASE/ACYLHYDROLASE, PUTATIVE (AFU_ORTHOLOGUE AFUA_2G00820)-RELATED"/>
    <property type="match status" value="1"/>
</dbReference>
<dbReference type="OrthoDB" id="1828825at2"/>
<dbReference type="PANTHER" id="PTHR43784:SF2">
    <property type="entry name" value="GDSL-LIKE LIPASE_ACYLHYDROLASE, PUTATIVE (AFU_ORTHOLOGUE AFUA_2G00820)-RELATED"/>
    <property type="match status" value="1"/>
</dbReference>
<dbReference type="InterPro" id="IPR013830">
    <property type="entry name" value="SGNH_hydro"/>
</dbReference>
<gene>
    <name evidence="2" type="ORF">SAMN04488498_1482</name>
</gene>
<dbReference type="Gene3D" id="3.40.50.1110">
    <property type="entry name" value="SGNH hydrolase"/>
    <property type="match status" value="1"/>
</dbReference>
<sequence>MRLSKLIFKDKVSSVLSPATERKRPRLQTVVICGAVAAASAVAGFGAQSAEMGAWITTWAATPAPRWSDDIPAPFGVPEVLENQTVRQVARISVGGTSVRVVLSNAFGAKPLTIGAGSVAIAGKDGGVDQATLKPLTWGGKSSVVIPAGAPIVSDPVALRAKALSDISVSIFLPKETALSSAHWDGVQTAYISGPGNFTTTATFKADSTLKSRLFLRDILVDAVPESRAIVFFGDSITDGNCSTPDANNRWPDHIAKRLQEANRNVAVVNEAFSGNRVLTDGMGVNALARFDSDVLSHPHVSTLVLMMGINDIGWPGENAITPDDKEPTAEDIITGYKQLIDRAHAHGIRIVAATLTPFADTSKGLPTEGYYTPEKEKIRVAVNEWIRTGGGFDGVIDFDKVMEDPARPGYLRDEYDCGDNLHPNDAGYKAMADAVDLDLLLGAAK</sequence>
<protein>
    <submittedName>
        <fullName evidence="2">Lysophospholipase L1</fullName>
    </submittedName>
</protein>
<accession>A0A1I4FM30</accession>
<keyword evidence="3" id="KW-1185">Reference proteome</keyword>
<organism evidence="2 3">
    <name type="scientific">Neomesorhizobium albiziae</name>
    <dbReference type="NCBI Taxonomy" id="335020"/>
    <lineage>
        <taxon>Bacteria</taxon>
        <taxon>Pseudomonadati</taxon>
        <taxon>Pseudomonadota</taxon>
        <taxon>Alphaproteobacteria</taxon>
        <taxon>Hyphomicrobiales</taxon>
        <taxon>Phyllobacteriaceae</taxon>
        <taxon>Neomesorhizobium</taxon>
    </lineage>
</organism>
<proteinExistence type="predicted"/>
<evidence type="ECO:0000313" key="2">
    <source>
        <dbReference type="EMBL" id="SFL17601.1"/>
    </source>
</evidence>
<evidence type="ECO:0000313" key="3">
    <source>
        <dbReference type="Proteomes" id="UP000323300"/>
    </source>
</evidence>
<dbReference type="RefSeq" id="WP_149764370.1">
    <property type="nucleotide sequence ID" value="NZ_BSPE01000042.1"/>
</dbReference>
<reference evidence="2 3" key="1">
    <citation type="submission" date="2016-10" db="EMBL/GenBank/DDBJ databases">
        <authorList>
            <person name="Varghese N."/>
            <person name="Submissions S."/>
        </authorList>
    </citation>
    <scope>NUCLEOTIDE SEQUENCE [LARGE SCALE GENOMIC DNA]</scope>
    <source>
        <strain evidence="2 3">DSM 21822</strain>
    </source>
</reference>
<dbReference type="CDD" id="cd01830">
    <property type="entry name" value="XynE_like"/>
    <property type="match status" value="1"/>
</dbReference>
<dbReference type="SUPFAM" id="SSF52266">
    <property type="entry name" value="SGNH hydrolase"/>
    <property type="match status" value="1"/>
</dbReference>
<feature type="domain" description="SGNH hydrolase-type esterase" evidence="1">
    <location>
        <begin position="232"/>
        <end position="431"/>
    </location>
</feature>
<dbReference type="EMBL" id="FOSL01000048">
    <property type="protein sequence ID" value="SFL17601.1"/>
    <property type="molecule type" value="Genomic_DNA"/>
</dbReference>